<dbReference type="OrthoDB" id="7064118at2"/>
<sequence length="200" mass="22604">MYAVITGDIIESQQTATTVWMPILKEVLSQFGSNPKDWEIFRGDSFQIICPPEQALLCAMIIKSYLKSHEIQVRMAIGIGTIDYRTDKVTDSNGSAFVHSGTRFDNLKKQTLALQTPWEELNSPLSIMLDLAAITLDKWTAKTAEVICFKLQNPSLSQKEIAENLDKKRQGNVSEALKRGGFDELQQLLDYYHKQVTMLC</sequence>
<dbReference type="AlphaFoldDB" id="A0A2S1LFG9"/>
<reference evidence="1 2" key="1">
    <citation type="submission" date="2017-04" db="EMBL/GenBank/DDBJ databases">
        <title>Compelte genome sequence of WV33.</title>
        <authorList>
            <person name="Lee P.C."/>
        </authorList>
    </citation>
    <scope>NUCLEOTIDE SEQUENCE [LARGE SCALE GENOMIC DNA]</scope>
    <source>
        <strain evidence="1 2">WV33</strain>
    </source>
</reference>
<dbReference type="KEGG" id="ffa:FFWV33_13705"/>
<organism evidence="1 2">
    <name type="scientific">Flavobacterium faecale</name>
    <dbReference type="NCBI Taxonomy" id="1355330"/>
    <lineage>
        <taxon>Bacteria</taxon>
        <taxon>Pseudomonadati</taxon>
        <taxon>Bacteroidota</taxon>
        <taxon>Flavobacteriia</taxon>
        <taxon>Flavobacteriales</taxon>
        <taxon>Flavobacteriaceae</taxon>
        <taxon>Flavobacterium</taxon>
    </lineage>
</organism>
<gene>
    <name evidence="1" type="ORF">FFWV33_13705</name>
</gene>
<protein>
    <submittedName>
        <fullName evidence="1">Transcriptional regulator</fullName>
    </submittedName>
</protein>
<name>A0A2S1LFG9_9FLAO</name>
<proteinExistence type="predicted"/>
<dbReference type="Proteomes" id="UP000244527">
    <property type="component" value="Chromosome"/>
</dbReference>
<evidence type="ECO:0000313" key="2">
    <source>
        <dbReference type="Proteomes" id="UP000244527"/>
    </source>
</evidence>
<evidence type="ECO:0000313" key="1">
    <source>
        <dbReference type="EMBL" id="AWG22505.1"/>
    </source>
</evidence>
<accession>A0A2S1LFG9</accession>
<dbReference type="EMBL" id="CP020918">
    <property type="protein sequence ID" value="AWG22505.1"/>
    <property type="molecule type" value="Genomic_DNA"/>
</dbReference>
<keyword evidence="2" id="KW-1185">Reference proteome</keyword>
<dbReference type="RefSeq" id="WP_108741432.1">
    <property type="nucleotide sequence ID" value="NZ_CP020918.1"/>
</dbReference>